<name>A0A1R4HHV7_9GAMM</name>
<sequence length="180" mass="19798">MIAMSHVKKTVFVMTLTILHAPHIMAEPVVIFDNGKTQPLAAYLPAVKPTVQTAFEVTTTATVLNAEHLQVLSQSLPVITPELTPGNVAPKTLSIPYLERPVFIIGADALSLQWLQQHRERLNTLHAVGWVVNVETVAQLKQLKQQTTPLELVALSGSELAQQFGLDHYPALISTNRIEQ</sequence>
<dbReference type="Proteomes" id="UP000195667">
    <property type="component" value="Unassembled WGS sequence"/>
</dbReference>
<dbReference type="NCBIfam" id="TIGR03765">
    <property type="entry name" value="ICE_PFL_4695"/>
    <property type="match status" value="1"/>
</dbReference>
<proteinExistence type="predicted"/>
<reference evidence="2" key="1">
    <citation type="submission" date="2017-02" db="EMBL/GenBank/DDBJ databases">
        <authorList>
            <person name="Daims H."/>
        </authorList>
    </citation>
    <scope>NUCLEOTIDE SEQUENCE [LARGE SCALE GENOMIC DNA]</scope>
</reference>
<keyword evidence="2" id="KW-1185">Reference proteome</keyword>
<organism evidence="1 2">
    <name type="scientific">Crenothrix polyspora</name>
    <dbReference type="NCBI Taxonomy" id="360316"/>
    <lineage>
        <taxon>Bacteria</taxon>
        <taxon>Pseudomonadati</taxon>
        <taxon>Pseudomonadota</taxon>
        <taxon>Gammaproteobacteria</taxon>
        <taxon>Methylococcales</taxon>
        <taxon>Crenotrichaceae</taxon>
        <taxon>Crenothrix</taxon>
    </lineage>
</organism>
<evidence type="ECO:0000313" key="2">
    <source>
        <dbReference type="Proteomes" id="UP000195667"/>
    </source>
</evidence>
<evidence type="ECO:0000313" key="1">
    <source>
        <dbReference type="EMBL" id="SJM95601.1"/>
    </source>
</evidence>
<dbReference type="InterPro" id="IPR021300">
    <property type="entry name" value="Integr_conj_element_PFL4695"/>
</dbReference>
<dbReference type="OrthoDB" id="8560395at2"/>
<dbReference type="AlphaFoldDB" id="A0A1R4HHV7"/>
<accession>A0A1R4HHV7</accession>
<dbReference type="EMBL" id="FUKI01000153">
    <property type="protein sequence ID" value="SJM95601.1"/>
    <property type="molecule type" value="Genomic_DNA"/>
</dbReference>
<dbReference type="Pfam" id="PF11072">
    <property type="entry name" value="DUF2859"/>
    <property type="match status" value="1"/>
</dbReference>
<protein>
    <submittedName>
        <fullName evidence="1">Integrating conjugative element protein, PFL_4695 family</fullName>
    </submittedName>
</protein>
<gene>
    <name evidence="1" type="ORF">CRENPOLYSF1_740008</name>
</gene>